<keyword evidence="1" id="KW-1133">Transmembrane helix</keyword>
<feature type="transmembrane region" description="Helical" evidence="1">
    <location>
        <begin position="62"/>
        <end position="86"/>
    </location>
</feature>
<protein>
    <recommendedName>
        <fullName evidence="4">Interferon-induced transmembrane protein</fullName>
    </recommendedName>
</protein>
<name>A0A6I3LNE4_9FLAO</name>
<evidence type="ECO:0000313" key="3">
    <source>
        <dbReference type="Proteomes" id="UP000438760"/>
    </source>
</evidence>
<dbReference type="OrthoDB" id="9910760at2"/>
<keyword evidence="1" id="KW-0472">Membrane</keyword>
<feature type="transmembrane region" description="Helical" evidence="1">
    <location>
        <begin position="20"/>
        <end position="41"/>
    </location>
</feature>
<evidence type="ECO:0000313" key="2">
    <source>
        <dbReference type="EMBL" id="MTG99006.1"/>
    </source>
</evidence>
<proteinExistence type="predicted"/>
<evidence type="ECO:0008006" key="4">
    <source>
        <dbReference type="Google" id="ProtNLM"/>
    </source>
</evidence>
<comment type="caution">
    <text evidence="2">The sequence shown here is derived from an EMBL/GenBank/DDBJ whole genome shotgun (WGS) entry which is preliminary data.</text>
</comment>
<organism evidence="2 3">
    <name type="scientific">Myroides albus</name>
    <dbReference type="NCBI Taxonomy" id="2562892"/>
    <lineage>
        <taxon>Bacteria</taxon>
        <taxon>Pseudomonadati</taxon>
        <taxon>Bacteroidota</taxon>
        <taxon>Flavobacteriia</taxon>
        <taxon>Flavobacteriales</taxon>
        <taxon>Flavobacteriaceae</taxon>
        <taxon>Myroides</taxon>
    </lineage>
</organism>
<keyword evidence="1" id="KW-0812">Transmembrane</keyword>
<dbReference type="Proteomes" id="UP000438760">
    <property type="component" value="Unassembled WGS sequence"/>
</dbReference>
<reference evidence="2 3" key="1">
    <citation type="submission" date="2019-11" db="EMBL/GenBank/DDBJ databases">
        <title>Genome of Strain BIT-d1.</title>
        <authorList>
            <person name="Yang Y."/>
        </authorList>
    </citation>
    <scope>NUCLEOTIDE SEQUENCE [LARGE SCALE GENOMIC DNA]</scope>
    <source>
        <strain evidence="2 3">BIT-d1</strain>
    </source>
</reference>
<dbReference type="RefSeq" id="WP_155093014.1">
    <property type="nucleotide sequence ID" value="NZ_CP102754.1"/>
</dbReference>
<accession>A0A6I3LNE4</accession>
<dbReference type="EMBL" id="WMJX01000038">
    <property type="protein sequence ID" value="MTG99006.1"/>
    <property type="molecule type" value="Genomic_DNA"/>
</dbReference>
<dbReference type="AlphaFoldDB" id="A0A6I3LNE4"/>
<evidence type="ECO:0000256" key="1">
    <source>
        <dbReference type="SAM" id="Phobius"/>
    </source>
</evidence>
<sequence>MEHRNNKLRKYKVLARVNVFLGFFSLWFIGILLGVIALFSFKRANAFLQKGNNKQVKRLCKNIIVLFIITLLLVGLNIFIFTSYIAEIGGWSNFLLEMKQSSN</sequence>
<keyword evidence="3" id="KW-1185">Reference proteome</keyword>
<gene>
    <name evidence="2" type="ORF">GJV76_12840</name>
</gene>